<dbReference type="EMBL" id="JAULSC010000001">
    <property type="protein sequence ID" value="MDO3394600.1"/>
    <property type="molecule type" value="Genomic_DNA"/>
</dbReference>
<proteinExistence type="predicted"/>
<evidence type="ECO:0000313" key="1">
    <source>
        <dbReference type="EMBL" id="MDO3394600.1"/>
    </source>
</evidence>
<accession>A0ABT8TKW3</accession>
<protein>
    <submittedName>
        <fullName evidence="1">Uncharacterized protein</fullName>
    </submittedName>
</protein>
<keyword evidence="2" id="KW-1185">Reference proteome</keyword>
<comment type="caution">
    <text evidence="1">The sequence shown here is derived from an EMBL/GenBank/DDBJ whole genome shotgun (WGS) entry which is preliminary data.</text>
</comment>
<reference evidence="1" key="1">
    <citation type="submission" date="2023-06" db="EMBL/GenBank/DDBJ databases">
        <title>Genome sequence of Nocardioides sp. SOB44.</title>
        <authorList>
            <person name="Zhang G."/>
        </authorList>
    </citation>
    <scope>NUCLEOTIDE SEQUENCE</scope>
    <source>
        <strain evidence="1">SOB44</strain>
    </source>
</reference>
<dbReference type="Proteomes" id="UP001168363">
    <property type="component" value="Unassembled WGS sequence"/>
</dbReference>
<gene>
    <name evidence="1" type="ORF">QWJ41_02595</name>
</gene>
<organism evidence="1 2">
    <name type="scientific">Nocardioides cremeus</name>
    <dbReference type="NCBI Taxonomy" id="3058044"/>
    <lineage>
        <taxon>Bacteria</taxon>
        <taxon>Bacillati</taxon>
        <taxon>Actinomycetota</taxon>
        <taxon>Actinomycetes</taxon>
        <taxon>Propionibacteriales</taxon>
        <taxon>Nocardioidaceae</taxon>
        <taxon>Nocardioides</taxon>
    </lineage>
</organism>
<sequence>MLRGHPIRAVAGGFITAALIIGHPVVAHAEKAVTPRISSPSAVPAPKDEQGGVMSPYVSCSKAQVAPRVKWVLTSRATGESQTYRWRGAYPGMHFPRVDAGRYRSRTTAWCRGSRTSRVHRIRVAQKTHKRTVSRPEFNRVERGMTRLEVREAVGFGGRDCSAYEGRRTCVYDMMPFWRWSFITFKDGGVVSKLWDVAHD</sequence>
<evidence type="ECO:0000313" key="2">
    <source>
        <dbReference type="Proteomes" id="UP001168363"/>
    </source>
</evidence>
<dbReference type="RefSeq" id="WP_302705605.1">
    <property type="nucleotide sequence ID" value="NZ_JAULSC010000001.1"/>
</dbReference>
<name>A0ABT8TKW3_9ACTN</name>